<dbReference type="InterPro" id="IPR051545">
    <property type="entry name" value="NAD(P)H_dehydrogenase_qn"/>
</dbReference>
<keyword evidence="2" id="KW-0560">Oxidoreductase</keyword>
<dbReference type="Proteomes" id="UP000249066">
    <property type="component" value="Unassembled WGS sequence"/>
</dbReference>
<proteinExistence type="inferred from homology"/>
<dbReference type="SUPFAM" id="SSF52218">
    <property type="entry name" value="Flavoproteins"/>
    <property type="match status" value="1"/>
</dbReference>
<organism evidence="4 5">
    <name type="scientific">Sphingomonas sanxanigenens</name>
    <dbReference type="NCBI Taxonomy" id="397260"/>
    <lineage>
        <taxon>Bacteria</taxon>
        <taxon>Pseudomonadati</taxon>
        <taxon>Pseudomonadota</taxon>
        <taxon>Alphaproteobacteria</taxon>
        <taxon>Sphingomonadales</taxon>
        <taxon>Sphingomonadaceae</taxon>
        <taxon>Sphingomonas</taxon>
    </lineage>
</organism>
<dbReference type="InterPro" id="IPR029039">
    <property type="entry name" value="Flavoprotein-like_sf"/>
</dbReference>
<evidence type="ECO:0000256" key="2">
    <source>
        <dbReference type="ARBA" id="ARBA00023002"/>
    </source>
</evidence>
<comment type="caution">
    <text evidence="4">The sequence shown here is derived from an EMBL/GenBank/DDBJ whole genome shotgun (WGS) entry which is preliminary data.</text>
</comment>
<dbReference type="InterPro" id="IPR003680">
    <property type="entry name" value="Flavodoxin_fold"/>
</dbReference>
<evidence type="ECO:0000313" key="5">
    <source>
        <dbReference type="Proteomes" id="UP000249066"/>
    </source>
</evidence>
<dbReference type="PANTHER" id="PTHR10204">
    <property type="entry name" value="NAD P H OXIDOREDUCTASE-RELATED"/>
    <property type="match status" value="1"/>
</dbReference>
<accession>A0A2W5C3Y3</accession>
<dbReference type="Pfam" id="PF02525">
    <property type="entry name" value="Flavodoxin_2"/>
    <property type="match status" value="1"/>
</dbReference>
<evidence type="ECO:0000313" key="4">
    <source>
        <dbReference type="EMBL" id="PZO88818.1"/>
    </source>
</evidence>
<dbReference type="GO" id="GO:0003955">
    <property type="term" value="F:NAD(P)H dehydrogenase (quinone) activity"/>
    <property type="evidence" value="ECO:0007669"/>
    <property type="project" value="TreeGrafter"/>
</dbReference>
<reference evidence="4 5" key="1">
    <citation type="submission" date="2017-08" db="EMBL/GenBank/DDBJ databases">
        <title>Infants hospitalized years apart are colonized by the same room-sourced microbial strains.</title>
        <authorList>
            <person name="Brooks B."/>
            <person name="Olm M.R."/>
            <person name="Firek B.A."/>
            <person name="Baker R."/>
            <person name="Thomas B.C."/>
            <person name="Morowitz M.J."/>
            <person name="Banfield J.F."/>
        </authorList>
    </citation>
    <scope>NUCLEOTIDE SEQUENCE [LARGE SCALE GENOMIC DNA]</scope>
    <source>
        <strain evidence="4">S2_018_000_R2_101</strain>
    </source>
</reference>
<protein>
    <submittedName>
        <fullName evidence="4">Dehydrogenase</fullName>
    </submittedName>
</protein>
<feature type="domain" description="Flavodoxin-like fold" evidence="3">
    <location>
        <begin position="3"/>
        <end position="173"/>
    </location>
</feature>
<evidence type="ECO:0000256" key="1">
    <source>
        <dbReference type="ARBA" id="ARBA00006252"/>
    </source>
</evidence>
<dbReference type="AlphaFoldDB" id="A0A2W5C3Y3"/>
<name>A0A2W5C3Y3_9SPHN</name>
<gene>
    <name evidence="4" type="ORF">DI623_11860</name>
</gene>
<sequence>MARIAIIDGHPDTDRARFVHALADAYAAGAEAGIHEVRRIDIASLDFPILRSAKEWREANPVDTIHTAQIDIRWADHLVILYPLWLGDVPALLKAFLEQVMRPGFAIDETEPDQPARLLGGWSARIIVTMGMPAPFYRFFYRAHSLKSLDRNLLRLVGIAPVRYSIIGGVEKGGGHRKHWLHCVRQLGRDAR</sequence>
<evidence type="ECO:0000259" key="3">
    <source>
        <dbReference type="Pfam" id="PF02525"/>
    </source>
</evidence>
<dbReference type="PANTHER" id="PTHR10204:SF34">
    <property type="entry name" value="NAD(P)H DEHYDROGENASE [QUINONE] 1 ISOFORM 1"/>
    <property type="match status" value="1"/>
</dbReference>
<dbReference type="EMBL" id="QFNN01000080">
    <property type="protein sequence ID" value="PZO88818.1"/>
    <property type="molecule type" value="Genomic_DNA"/>
</dbReference>
<comment type="similarity">
    <text evidence="1">Belongs to the NAD(P)H dehydrogenase (quinone) family.</text>
</comment>
<dbReference type="GO" id="GO:0005829">
    <property type="term" value="C:cytosol"/>
    <property type="evidence" value="ECO:0007669"/>
    <property type="project" value="TreeGrafter"/>
</dbReference>
<dbReference type="Gene3D" id="3.40.50.360">
    <property type="match status" value="1"/>
</dbReference>